<feature type="domain" description="Rab-GAP TBC" evidence="3">
    <location>
        <begin position="611"/>
        <end position="808"/>
    </location>
</feature>
<dbReference type="STRING" id="3880.A0A072VW47"/>
<evidence type="ECO:0000313" key="5">
    <source>
        <dbReference type="EMBL" id="KEH42305.1"/>
    </source>
</evidence>
<dbReference type="InterPro" id="IPR035969">
    <property type="entry name" value="Rab-GAP_TBC_sf"/>
</dbReference>
<dbReference type="SMART" id="SM00164">
    <property type="entry name" value="TBC"/>
    <property type="match status" value="1"/>
</dbReference>
<dbReference type="Gene3D" id="1.20.1050.10">
    <property type="match status" value="1"/>
</dbReference>
<evidence type="ECO:0000313" key="7">
    <source>
        <dbReference type="Proteomes" id="UP000002051"/>
    </source>
</evidence>
<accession>A0A072VW47</accession>
<dbReference type="Gene3D" id="1.10.8.270">
    <property type="entry name" value="putative rabgap domain of human tbc1 domain family member 14 like domains"/>
    <property type="match status" value="1"/>
</dbReference>
<dbReference type="InterPro" id="IPR004045">
    <property type="entry name" value="Glutathione_S-Trfase_N"/>
</dbReference>
<dbReference type="Proteomes" id="UP000002051">
    <property type="component" value="Unassembled WGS sequence"/>
</dbReference>
<dbReference type="PANTHER" id="PTHR44328">
    <property type="entry name" value="GLUTATHIONE S-TRANSFERASE L1"/>
    <property type="match status" value="1"/>
</dbReference>
<dbReference type="Pfam" id="PF13417">
    <property type="entry name" value="GST_N_3"/>
    <property type="match status" value="1"/>
</dbReference>
<dbReference type="SUPFAM" id="SSF52833">
    <property type="entry name" value="Thioredoxin-like"/>
    <property type="match status" value="1"/>
</dbReference>
<organism evidence="5 7">
    <name type="scientific">Medicago truncatula</name>
    <name type="common">Barrel medic</name>
    <name type="synonym">Medicago tribuloides</name>
    <dbReference type="NCBI Taxonomy" id="3880"/>
    <lineage>
        <taxon>Eukaryota</taxon>
        <taxon>Viridiplantae</taxon>
        <taxon>Streptophyta</taxon>
        <taxon>Embryophyta</taxon>
        <taxon>Tracheophyta</taxon>
        <taxon>Spermatophyta</taxon>
        <taxon>Magnoliopsida</taxon>
        <taxon>eudicotyledons</taxon>
        <taxon>Gunneridae</taxon>
        <taxon>Pentapetalae</taxon>
        <taxon>rosids</taxon>
        <taxon>fabids</taxon>
        <taxon>Fabales</taxon>
        <taxon>Fabaceae</taxon>
        <taxon>Papilionoideae</taxon>
        <taxon>50 kb inversion clade</taxon>
        <taxon>NPAAA clade</taxon>
        <taxon>Hologalegina</taxon>
        <taxon>IRL clade</taxon>
        <taxon>Trifolieae</taxon>
        <taxon>Medicago</taxon>
    </lineage>
</organism>
<dbReference type="FunFam" id="1.10.8.270:FF:000018">
    <property type="entry name" value="Ypt/Rab-GAP domain of gyp1p superfamily protein"/>
    <property type="match status" value="1"/>
</dbReference>
<reference evidence="6" key="3">
    <citation type="submission" date="2015-04" db="UniProtKB">
        <authorList>
            <consortium name="EnsemblPlants"/>
        </authorList>
    </citation>
    <scope>IDENTIFICATION</scope>
    <source>
        <strain evidence="6">cv. Jemalong A17</strain>
    </source>
</reference>
<dbReference type="PANTHER" id="PTHR44328:SF16">
    <property type="entry name" value="PROTEIN IN2-1 HOMOLOG B"/>
    <property type="match status" value="1"/>
</dbReference>
<dbReference type="FunFam" id="1.10.472.80:FF:000013">
    <property type="entry name" value="TBC1 domain family member 8B"/>
    <property type="match status" value="1"/>
</dbReference>
<reference evidence="5 7" key="1">
    <citation type="journal article" date="2011" name="Nature">
        <title>The Medicago genome provides insight into the evolution of rhizobial symbioses.</title>
        <authorList>
            <person name="Young N.D."/>
            <person name="Debelle F."/>
            <person name="Oldroyd G.E."/>
            <person name="Geurts R."/>
            <person name="Cannon S.B."/>
            <person name="Udvardi M.K."/>
            <person name="Benedito V.A."/>
            <person name="Mayer K.F."/>
            <person name="Gouzy J."/>
            <person name="Schoof H."/>
            <person name="Van de Peer Y."/>
            <person name="Proost S."/>
            <person name="Cook D.R."/>
            <person name="Meyers B.C."/>
            <person name="Spannagl M."/>
            <person name="Cheung F."/>
            <person name="De Mita S."/>
            <person name="Krishnakumar V."/>
            <person name="Gundlach H."/>
            <person name="Zhou S."/>
            <person name="Mudge J."/>
            <person name="Bharti A.K."/>
            <person name="Murray J.D."/>
            <person name="Naoumkina M.A."/>
            <person name="Rosen B."/>
            <person name="Silverstein K.A."/>
            <person name="Tang H."/>
            <person name="Rombauts S."/>
            <person name="Zhao P.X."/>
            <person name="Zhou P."/>
            <person name="Barbe V."/>
            <person name="Bardou P."/>
            <person name="Bechner M."/>
            <person name="Bellec A."/>
            <person name="Berger A."/>
            <person name="Berges H."/>
            <person name="Bidwell S."/>
            <person name="Bisseling T."/>
            <person name="Choisne N."/>
            <person name="Couloux A."/>
            <person name="Denny R."/>
            <person name="Deshpande S."/>
            <person name="Dai X."/>
            <person name="Doyle J.J."/>
            <person name="Dudez A.M."/>
            <person name="Farmer A.D."/>
            <person name="Fouteau S."/>
            <person name="Franken C."/>
            <person name="Gibelin C."/>
            <person name="Gish J."/>
            <person name="Goldstein S."/>
            <person name="Gonzalez A.J."/>
            <person name="Green P.J."/>
            <person name="Hallab A."/>
            <person name="Hartog M."/>
            <person name="Hua A."/>
            <person name="Humphray S.J."/>
            <person name="Jeong D.H."/>
            <person name="Jing Y."/>
            <person name="Jocker A."/>
            <person name="Kenton S.M."/>
            <person name="Kim D.J."/>
            <person name="Klee K."/>
            <person name="Lai H."/>
            <person name="Lang C."/>
            <person name="Lin S."/>
            <person name="Macmil S.L."/>
            <person name="Magdelenat G."/>
            <person name="Matthews L."/>
            <person name="McCorrison J."/>
            <person name="Monaghan E.L."/>
            <person name="Mun J.H."/>
            <person name="Najar F.Z."/>
            <person name="Nicholson C."/>
            <person name="Noirot C."/>
            <person name="O'Bleness M."/>
            <person name="Paule C.R."/>
            <person name="Poulain J."/>
            <person name="Prion F."/>
            <person name="Qin B."/>
            <person name="Qu C."/>
            <person name="Retzel E.F."/>
            <person name="Riddle C."/>
            <person name="Sallet E."/>
            <person name="Samain S."/>
            <person name="Samson N."/>
            <person name="Sanders I."/>
            <person name="Saurat O."/>
            <person name="Scarpelli C."/>
            <person name="Schiex T."/>
            <person name="Segurens B."/>
            <person name="Severin A.J."/>
            <person name="Sherrier D.J."/>
            <person name="Shi R."/>
            <person name="Sims S."/>
            <person name="Singer S.R."/>
            <person name="Sinharoy S."/>
            <person name="Sterck L."/>
            <person name="Viollet A."/>
            <person name="Wang B.B."/>
            <person name="Wang K."/>
            <person name="Wang M."/>
            <person name="Wang X."/>
            <person name="Warfsmann J."/>
            <person name="Weissenbach J."/>
            <person name="White D.D."/>
            <person name="White J.D."/>
            <person name="Wiley G.B."/>
            <person name="Wincker P."/>
            <person name="Xing Y."/>
            <person name="Yang L."/>
            <person name="Yao Z."/>
            <person name="Ying F."/>
            <person name="Zhai J."/>
            <person name="Zhou L."/>
            <person name="Zuber A."/>
            <person name="Denarie J."/>
            <person name="Dixon R.A."/>
            <person name="May G.D."/>
            <person name="Schwartz D.C."/>
            <person name="Rogers J."/>
            <person name="Quetier F."/>
            <person name="Town C.D."/>
            <person name="Roe B.A."/>
        </authorList>
    </citation>
    <scope>NUCLEOTIDE SEQUENCE [LARGE SCALE GENOMIC DNA]</scope>
    <source>
        <strain evidence="5">A17</strain>
        <strain evidence="6 7">cv. Jemalong A17</strain>
    </source>
</reference>
<evidence type="ECO:0000259" key="3">
    <source>
        <dbReference type="PROSITE" id="PS50086"/>
    </source>
</evidence>
<dbReference type="SUPFAM" id="SSF47616">
    <property type="entry name" value="GST C-terminal domain-like"/>
    <property type="match status" value="1"/>
</dbReference>
<dbReference type="InterPro" id="IPR036249">
    <property type="entry name" value="Thioredoxin-like_sf"/>
</dbReference>
<dbReference type="EMBL" id="CM001217">
    <property type="protein sequence ID" value="KEH42305.1"/>
    <property type="molecule type" value="Genomic_DNA"/>
</dbReference>
<dbReference type="InterPro" id="IPR000195">
    <property type="entry name" value="Rab-GAP-TBC_dom"/>
</dbReference>
<sequence>MQQVRPPTLTSTSEQPPLFDGTTRLYTSYSCPFAQRVWITRNYKGLQDQIQLVPFDLQNRPAWYKEKVYPENKVPSLEHNGKVLGESLDLIKYVDANFEGTPLFPNDPAKKELGPAIEFLENALGKFDDGPFLLGQFSLVDIAYIPFVERFDVVLAEVFKHNITEGKPKLATWIEELNKIDAYTQTRVDPHEIVDLFKKRFQILSFLYATWLKLVQFYFAASTVIVELKQASYKTILGCILGQLILKNDEEGIRSILINSVTAFHFDFDPSPNLTLFQFIFAPTLPNENGGIHFQFPPQFRIIQSEKQWAVELLLFLNYVVVLVKDSYGFTLRPQFAQRYREYSLIYKEEEDERSDKWRSFIEQVDKSSQTSSSENEHKETLKAESSEVKEEGSPHRVSNGDDSSSKVSSESPKVEETNADIISEANDSSKRNSTEVNEIVEETIPNRVNKEGDSSRSTSSEETEIKEVTNPGRATEGDDSSNRKSFSDCSTANNSAKELHHSEERKTRKVQRWSKIRPSLSAIEEILSSRVKKGKNLKVEKINGSRDHLPSIEESEPVEGAPKEDIQREVCTNETLDGGNSPREENDLTNQILPELFSPWKELEFLVQGGVPKDLRGEVWQAFVGVNTRRVESYYDDLLAQETNSCEGQEQDVLSAAEGKCRKQIEKDIPRTFPGHPALDENGRNSLRRLLLAYARHNPSVGYCQAMNFFAGLLLLLMPEENAFWTFVRIIDDYFEGYYTEEMIESQVDQLVFEELMRERFPKLVNHLDYLGVQVAWISAPWFLSIFMNMIPWESVIRVWDVLLFEGNRVMLFRTALALMELYGPALVTTTDAGDAITLLQSLAGSTFDSSQLVLTACMGYLAVTEARLQELRKKHRPSVLDIIEERSKKGRVFKDSKGLASKLYSFKHDPGSLVEEKKPNDNGDMVADKNVQLDLESHSSNIDELLNSLNIDAKVDSLPDAHEQVVWLKVELCRLLEEKRSAILRAEELETALMEKVKEDNRLQLSARIEQLEQEVAVLQQALTDKKEQEAAMLQVLIRLEQDQKVTEDARRRAEQDLAAQKLEVHMLQEKYEKAMVSIAEMQKRVKMAESMLEATLQYESGQSKALSSPRAGRVENPPRKGLLSFGLGWRDRYRGKPNTEESSESPRDNATPRKESNKEEQDK</sequence>
<reference evidence="5 7" key="2">
    <citation type="journal article" date="2014" name="BMC Genomics">
        <title>An improved genome release (version Mt4.0) for the model legume Medicago truncatula.</title>
        <authorList>
            <person name="Tang H."/>
            <person name="Krishnakumar V."/>
            <person name="Bidwell S."/>
            <person name="Rosen B."/>
            <person name="Chan A."/>
            <person name="Zhou S."/>
            <person name="Gentzbittel L."/>
            <person name="Childs K.L."/>
            <person name="Yandell M."/>
            <person name="Gundlach H."/>
            <person name="Mayer K.F."/>
            <person name="Schwartz D.C."/>
            <person name="Town C.D."/>
        </authorList>
    </citation>
    <scope>GENOME REANNOTATION</scope>
    <source>
        <strain evidence="5">A17</strain>
        <strain evidence="6 7">cv. Jemalong A17</strain>
    </source>
</reference>
<dbReference type="InterPro" id="IPR036282">
    <property type="entry name" value="Glutathione-S-Trfase_C_sf"/>
</dbReference>
<evidence type="ECO:0000313" key="6">
    <source>
        <dbReference type="EnsemblPlants" id="KEH42305"/>
    </source>
</evidence>
<keyword evidence="7" id="KW-1185">Reference proteome</keyword>
<dbReference type="PROSITE" id="PS50404">
    <property type="entry name" value="GST_NTER"/>
    <property type="match status" value="1"/>
</dbReference>
<dbReference type="Pfam" id="PF00566">
    <property type="entry name" value="RabGAP-TBC"/>
    <property type="match status" value="1"/>
</dbReference>
<dbReference type="Gene3D" id="3.40.30.10">
    <property type="entry name" value="Glutaredoxin"/>
    <property type="match status" value="1"/>
</dbReference>
<dbReference type="Gene3D" id="1.10.472.80">
    <property type="entry name" value="Ypt/Rab-GAP domain of gyp1p, domain 3"/>
    <property type="match status" value="1"/>
</dbReference>
<dbReference type="SUPFAM" id="SSF47923">
    <property type="entry name" value="Ypt/Rab-GAP domain of gyp1p"/>
    <property type="match status" value="2"/>
</dbReference>
<evidence type="ECO:0000259" key="4">
    <source>
        <dbReference type="PROSITE" id="PS50404"/>
    </source>
</evidence>
<feature type="compositionally biased region" description="Basic and acidic residues" evidence="2">
    <location>
        <begin position="498"/>
        <end position="507"/>
    </location>
</feature>
<name>A0A072VW47_MEDTR</name>
<feature type="compositionally biased region" description="Basic and acidic residues" evidence="2">
    <location>
        <begin position="375"/>
        <end position="395"/>
    </location>
</feature>
<keyword evidence="1" id="KW-0175">Coiled coil</keyword>
<feature type="domain" description="GST N-terminal" evidence="4">
    <location>
        <begin position="21"/>
        <end position="102"/>
    </location>
</feature>
<feature type="compositionally biased region" description="Basic and acidic residues" evidence="2">
    <location>
        <begin position="1132"/>
        <end position="1166"/>
    </location>
</feature>
<dbReference type="EnsemblPlants" id="KEH42305">
    <property type="protein sequence ID" value="KEH42305"/>
    <property type="gene ID" value="MTR_1g067150"/>
</dbReference>
<dbReference type="AlphaFoldDB" id="A0A072VW47"/>
<evidence type="ECO:0000256" key="2">
    <source>
        <dbReference type="SAM" id="MobiDB-lite"/>
    </source>
</evidence>
<protein>
    <submittedName>
        <fullName evidence="5">RabGAP/TBC domain protein</fullName>
    </submittedName>
</protein>
<feature type="coiled-coil region" evidence="1">
    <location>
        <begin position="997"/>
        <end position="1087"/>
    </location>
</feature>
<dbReference type="GO" id="GO:0004364">
    <property type="term" value="F:glutathione transferase activity"/>
    <property type="evidence" value="ECO:0000318"/>
    <property type="project" value="GO_Central"/>
</dbReference>
<dbReference type="Pfam" id="PF13410">
    <property type="entry name" value="GST_C_2"/>
    <property type="match status" value="1"/>
</dbReference>
<evidence type="ECO:0000256" key="1">
    <source>
        <dbReference type="SAM" id="Coils"/>
    </source>
</evidence>
<dbReference type="HOGENOM" id="CLU_008366_0_0_1"/>
<feature type="compositionally biased region" description="Polar residues" evidence="2">
    <location>
        <begin position="488"/>
        <end position="497"/>
    </location>
</feature>
<dbReference type="InterPro" id="IPR044629">
    <property type="entry name" value="GSTL1/2/3"/>
</dbReference>
<gene>
    <name evidence="5" type="ordered locus">MTR_1g067150</name>
</gene>
<proteinExistence type="predicted"/>
<dbReference type="FunFam" id="3.40.30.10:FF:000091">
    <property type="entry name" value="Glutathione S-transferase L2, chloroplastic"/>
    <property type="match status" value="1"/>
</dbReference>
<feature type="region of interest" description="Disordered" evidence="2">
    <location>
        <begin position="365"/>
        <end position="514"/>
    </location>
</feature>
<dbReference type="PROSITE" id="PS50086">
    <property type="entry name" value="TBC_RABGAP"/>
    <property type="match status" value="1"/>
</dbReference>
<feature type="region of interest" description="Disordered" evidence="2">
    <location>
        <begin position="1105"/>
        <end position="1166"/>
    </location>
</feature>